<dbReference type="GeneID" id="85324701"/>
<evidence type="ECO:0000313" key="2">
    <source>
        <dbReference type="Proteomes" id="UP001172101"/>
    </source>
</evidence>
<proteinExistence type="predicted"/>
<dbReference type="AlphaFoldDB" id="A0AA40E916"/>
<comment type="caution">
    <text evidence="1">The sequence shown here is derived from an EMBL/GenBank/DDBJ whole genome shotgun (WGS) entry which is preliminary data.</text>
</comment>
<organism evidence="1 2">
    <name type="scientific">Lasiosphaeria miniovina</name>
    <dbReference type="NCBI Taxonomy" id="1954250"/>
    <lineage>
        <taxon>Eukaryota</taxon>
        <taxon>Fungi</taxon>
        <taxon>Dikarya</taxon>
        <taxon>Ascomycota</taxon>
        <taxon>Pezizomycotina</taxon>
        <taxon>Sordariomycetes</taxon>
        <taxon>Sordariomycetidae</taxon>
        <taxon>Sordariales</taxon>
        <taxon>Lasiosphaeriaceae</taxon>
        <taxon>Lasiosphaeria</taxon>
    </lineage>
</organism>
<dbReference type="RefSeq" id="XP_060301396.1">
    <property type="nucleotide sequence ID" value="XM_060441431.1"/>
</dbReference>
<accession>A0AA40E916</accession>
<gene>
    <name evidence="1" type="ORF">B0T26DRAFT_698379</name>
</gene>
<evidence type="ECO:0000313" key="1">
    <source>
        <dbReference type="EMBL" id="KAK0728541.1"/>
    </source>
</evidence>
<sequence length="52" mass="5916">MRVTECLRCFGNRCDYCDFIGQVQVNRPCQICKGSGSLITTAKDEFIYEEAC</sequence>
<keyword evidence="2" id="KW-1185">Reference proteome</keyword>
<reference evidence="1" key="1">
    <citation type="submission" date="2023-06" db="EMBL/GenBank/DDBJ databases">
        <title>Genome-scale phylogeny and comparative genomics of the fungal order Sordariales.</title>
        <authorList>
            <consortium name="Lawrence Berkeley National Laboratory"/>
            <person name="Hensen N."/>
            <person name="Bonometti L."/>
            <person name="Westerberg I."/>
            <person name="Brannstrom I.O."/>
            <person name="Guillou S."/>
            <person name="Cros-Aarteil S."/>
            <person name="Calhoun S."/>
            <person name="Haridas S."/>
            <person name="Kuo A."/>
            <person name="Mondo S."/>
            <person name="Pangilinan J."/>
            <person name="Riley R."/>
            <person name="LaButti K."/>
            <person name="Andreopoulos B."/>
            <person name="Lipzen A."/>
            <person name="Chen C."/>
            <person name="Yanf M."/>
            <person name="Daum C."/>
            <person name="Ng V."/>
            <person name="Clum A."/>
            <person name="Steindorff A."/>
            <person name="Ohm R."/>
            <person name="Martin F."/>
            <person name="Silar P."/>
            <person name="Natvig D."/>
            <person name="Lalanne C."/>
            <person name="Gautier V."/>
            <person name="Ament-velasquez S.L."/>
            <person name="Kruys A."/>
            <person name="Hutchinson M.I."/>
            <person name="Powell A.J."/>
            <person name="Barry K."/>
            <person name="Miller A.N."/>
            <person name="Grigoriev I.V."/>
            <person name="Debuchy R."/>
            <person name="Gladieux P."/>
            <person name="Thoren M.H."/>
            <person name="Johannesson H."/>
        </authorList>
    </citation>
    <scope>NUCLEOTIDE SEQUENCE</scope>
    <source>
        <strain evidence="1">SMH2392-1A</strain>
    </source>
</reference>
<protein>
    <submittedName>
        <fullName evidence="1">Uncharacterized protein</fullName>
    </submittedName>
</protein>
<name>A0AA40E916_9PEZI</name>
<dbReference type="Proteomes" id="UP001172101">
    <property type="component" value="Unassembled WGS sequence"/>
</dbReference>
<dbReference type="EMBL" id="JAUIRO010000002">
    <property type="protein sequence ID" value="KAK0728541.1"/>
    <property type="molecule type" value="Genomic_DNA"/>
</dbReference>